<dbReference type="Gene3D" id="3.40.50.2000">
    <property type="entry name" value="Glycogen Phosphorylase B"/>
    <property type="match status" value="1"/>
</dbReference>
<gene>
    <name evidence="3" type="ORF">A2042_06460</name>
</gene>
<dbReference type="Proteomes" id="UP000178526">
    <property type="component" value="Unassembled WGS sequence"/>
</dbReference>
<reference evidence="3 4" key="1">
    <citation type="journal article" date="2016" name="Nat. Commun.">
        <title>Thousands of microbial genomes shed light on interconnected biogeochemical processes in an aquifer system.</title>
        <authorList>
            <person name="Anantharaman K."/>
            <person name="Brown C.T."/>
            <person name="Hug L.A."/>
            <person name="Sharon I."/>
            <person name="Castelle C.J."/>
            <person name="Probst A.J."/>
            <person name="Thomas B.C."/>
            <person name="Singh A."/>
            <person name="Wilkins M.J."/>
            <person name="Karaoz U."/>
            <person name="Brodie E.L."/>
            <person name="Williams K.H."/>
            <person name="Hubbard S.S."/>
            <person name="Banfield J.F."/>
        </authorList>
    </citation>
    <scope>NUCLEOTIDE SEQUENCE [LARGE SCALE GENOMIC DNA]</scope>
</reference>
<dbReference type="PANTHER" id="PTHR46401">
    <property type="entry name" value="GLYCOSYLTRANSFERASE WBBK-RELATED"/>
    <property type="match status" value="1"/>
</dbReference>
<proteinExistence type="predicted"/>
<evidence type="ECO:0000313" key="4">
    <source>
        <dbReference type="Proteomes" id="UP000178526"/>
    </source>
</evidence>
<evidence type="ECO:0000313" key="3">
    <source>
        <dbReference type="EMBL" id="OGL42457.1"/>
    </source>
</evidence>
<name>A0A1F7RNI8_9BACT</name>
<accession>A0A1F7RNI8</accession>
<comment type="caution">
    <text evidence="3">The sequence shown here is derived from an EMBL/GenBank/DDBJ whole genome shotgun (WGS) entry which is preliminary data.</text>
</comment>
<dbReference type="AlphaFoldDB" id="A0A1F7RNI8"/>
<dbReference type="Pfam" id="PF00534">
    <property type="entry name" value="Glycos_transf_1"/>
    <property type="match status" value="1"/>
</dbReference>
<dbReference type="GO" id="GO:0016757">
    <property type="term" value="F:glycosyltransferase activity"/>
    <property type="evidence" value="ECO:0007669"/>
    <property type="project" value="InterPro"/>
</dbReference>
<dbReference type="InterPro" id="IPR001296">
    <property type="entry name" value="Glyco_trans_1"/>
</dbReference>
<organism evidence="3 4">
    <name type="scientific">Candidatus Schekmanbacteria bacterium GWA2_38_11</name>
    <dbReference type="NCBI Taxonomy" id="1817876"/>
    <lineage>
        <taxon>Bacteria</taxon>
        <taxon>Candidatus Schekmaniibacteriota</taxon>
    </lineage>
</organism>
<evidence type="ECO:0000256" key="1">
    <source>
        <dbReference type="ARBA" id="ARBA00022679"/>
    </source>
</evidence>
<evidence type="ECO:0000259" key="2">
    <source>
        <dbReference type="Pfam" id="PF00534"/>
    </source>
</evidence>
<dbReference type="SUPFAM" id="SSF53756">
    <property type="entry name" value="UDP-Glycosyltransferase/glycogen phosphorylase"/>
    <property type="match status" value="1"/>
</dbReference>
<sequence>MLKKPCIITGAFNFRFPKEFDGIDYLRRPYWQRIIIRKATSLSTLNLFINQIELKSCSEYFNLSNTRYYPCVLHDDYLKGPSTRRRNILFNIAWSGRKNLIRKGIPELLHAVRLLKDEGVEVHLNLAGHEGDGADYLIEMIQQLNIYNQVSYLGMISRTDKINLLRACEIYVQPSHFETFGLATAEAMGCGACVIICDVGAVREVVGDCGYYVSPGSPEELARAIKKILNDDNLRLKLQEHGYQRISDNFRMENKIERLKCYLAEVGIS</sequence>
<keyword evidence="1" id="KW-0808">Transferase</keyword>
<feature type="domain" description="Glycosyl transferase family 1" evidence="2">
    <location>
        <begin position="102"/>
        <end position="245"/>
    </location>
</feature>
<dbReference type="EMBL" id="MGDB01000046">
    <property type="protein sequence ID" value="OGL42457.1"/>
    <property type="molecule type" value="Genomic_DNA"/>
</dbReference>
<dbReference type="PANTHER" id="PTHR46401:SF2">
    <property type="entry name" value="GLYCOSYLTRANSFERASE WBBK-RELATED"/>
    <property type="match status" value="1"/>
</dbReference>
<protein>
    <recommendedName>
        <fullName evidence="2">Glycosyl transferase family 1 domain-containing protein</fullName>
    </recommendedName>
</protein>